<organism evidence="11 12">
    <name type="scientific">Candidatus Endonucleibacter bathymodioli</name>
    <dbReference type="NCBI Taxonomy" id="539814"/>
    <lineage>
        <taxon>Bacteria</taxon>
        <taxon>Pseudomonadati</taxon>
        <taxon>Pseudomonadota</taxon>
        <taxon>Gammaproteobacteria</taxon>
        <taxon>Oceanospirillales</taxon>
        <taxon>Endozoicomonadaceae</taxon>
        <taxon>Candidatus Endonucleibacter</taxon>
    </lineage>
</organism>
<evidence type="ECO:0000256" key="6">
    <source>
        <dbReference type="ARBA" id="ARBA00023235"/>
    </source>
</evidence>
<comment type="caution">
    <text evidence="11">The sequence shown here is derived from an EMBL/GenBank/DDBJ whole genome shotgun (WGS) entry which is preliminary data.</text>
</comment>
<protein>
    <recommendedName>
        <fullName evidence="4 7">Alanine racemase</fullName>
        <ecNumber evidence="4 7">5.1.1.1</ecNumber>
    </recommendedName>
</protein>
<sequence length="373" mass="41583">MMRPAKAVINLDALRHNYFLAKELSGGKVVAVIKANAYSHGAVRCAQALADAADAFAVACIEEALELREAGITQPIILLEGFFDESEISLIAKYQLDTVVHCNDQLKILENSKLQRDIRVWLKMDTGMHRLGFMPSEYRDAWLRLNAIQQINDIVLMSHFACADELDTSYTMQQLKVFEEYSLELPGGRSIANSAGLMAYSSTRAEWCRPGLMLYGASPFPYPHELEQRLRPVMELQSSIISIKDIPAGRAVGYGNSWVAERSTRLGVVAIGYADGYPRHAERNTSVLVNGLRVPLIGRVSMDMLTVDLTTQPKAQVGDNVLLWGEQLLVSEIARHSNTVPYQLLCNVNRVSVEYMERELSVTRMDNLEGFAA</sequence>
<dbReference type="PANTHER" id="PTHR30511">
    <property type="entry name" value="ALANINE RACEMASE"/>
    <property type="match status" value="1"/>
</dbReference>
<feature type="binding site" evidence="7 9">
    <location>
        <position position="130"/>
    </location>
    <ligand>
        <name>substrate</name>
    </ligand>
</feature>
<dbReference type="CDD" id="cd06827">
    <property type="entry name" value="PLPDE_III_AR_proteobact"/>
    <property type="match status" value="1"/>
</dbReference>
<dbReference type="Proteomes" id="UP001178148">
    <property type="component" value="Unassembled WGS sequence"/>
</dbReference>
<dbReference type="GO" id="GO:0005829">
    <property type="term" value="C:cytosol"/>
    <property type="evidence" value="ECO:0007669"/>
    <property type="project" value="TreeGrafter"/>
</dbReference>
<dbReference type="SUPFAM" id="SSF51419">
    <property type="entry name" value="PLP-binding barrel"/>
    <property type="match status" value="1"/>
</dbReference>
<dbReference type="FunFam" id="3.20.20.10:FF:000002">
    <property type="entry name" value="Alanine racemase"/>
    <property type="match status" value="1"/>
</dbReference>
<dbReference type="InterPro" id="IPR009006">
    <property type="entry name" value="Ala_racemase/Decarboxylase_C"/>
</dbReference>
<dbReference type="AlphaFoldDB" id="A0AA90STK6"/>
<name>A0AA90STK6_9GAMM</name>
<evidence type="ECO:0000256" key="3">
    <source>
        <dbReference type="ARBA" id="ARBA00007880"/>
    </source>
</evidence>
<dbReference type="Gene3D" id="3.20.20.10">
    <property type="entry name" value="Alanine racemase"/>
    <property type="match status" value="1"/>
</dbReference>
<comment type="catalytic activity">
    <reaction evidence="1 7">
        <text>L-alanine = D-alanine</text>
        <dbReference type="Rhea" id="RHEA:20249"/>
        <dbReference type="ChEBI" id="CHEBI:57416"/>
        <dbReference type="ChEBI" id="CHEBI:57972"/>
        <dbReference type="EC" id="5.1.1.1"/>
    </reaction>
</comment>
<dbReference type="Gene3D" id="2.40.37.10">
    <property type="entry name" value="Lyase, Ornithine Decarboxylase, Chain A, domain 1"/>
    <property type="match status" value="1"/>
</dbReference>
<evidence type="ECO:0000256" key="2">
    <source>
        <dbReference type="ARBA" id="ARBA00001933"/>
    </source>
</evidence>
<dbReference type="InterPro" id="IPR011079">
    <property type="entry name" value="Ala_racemase_C"/>
</dbReference>
<dbReference type="PRINTS" id="PR00992">
    <property type="entry name" value="ALARACEMASE"/>
</dbReference>
<feature type="active site" description="Proton acceptor; specific for D-alanine" evidence="7">
    <location>
        <position position="34"/>
    </location>
</feature>
<evidence type="ECO:0000256" key="9">
    <source>
        <dbReference type="PIRSR" id="PIRSR600821-52"/>
    </source>
</evidence>
<reference evidence="11 12" key="1">
    <citation type="journal article" date="2023" name="bioRxiv">
        <title>An intranuclear bacterial parasite of deep-sea mussels expresses apoptosis inhibitors acquired from its host.</title>
        <authorList>
            <person name="Gonzalez Porras M.A."/>
            <person name="Assie A."/>
            <person name="Tietjen M."/>
            <person name="Violette M."/>
            <person name="Kleiner M."/>
            <person name="Gruber-Vodicka H."/>
            <person name="Dubilier N."/>
            <person name="Leisch N."/>
        </authorList>
    </citation>
    <scope>NUCLEOTIDE SEQUENCE [LARGE SCALE GENOMIC DNA]</scope>
    <source>
        <strain evidence="11">IAP13</strain>
    </source>
</reference>
<feature type="modified residue" description="N6-(pyridoxal phosphate)lysine" evidence="7 8">
    <location>
        <position position="34"/>
    </location>
</feature>
<dbReference type="InterPro" id="IPR000821">
    <property type="entry name" value="Ala_racemase"/>
</dbReference>
<evidence type="ECO:0000313" key="12">
    <source>
        <dbReference type="Proteomes" id="UP001178148"/>
    </source>
</evidence>
<comment type="function">
    <text evidence="7">Catalyzes the interconversion of L-alanine and D-alanine. May also act on other amino acids.</text>
</comment>
<comment type="similarity">
    <text evidence="3 7">Belongs to the alanine racemase family.</text>
</comment>
<feature type="domain" description="Alanine racemase C-terminal" evidence="10">
    <location>
        <begin position="233"/>
        <end position="356"/>
    </location>
</feature>
<comment type="cofactor">
    <cofactor evidence="2 7 8">
        <name>pyridoxal 5'-phosphate</name>
        <dbReference type="ChEBI" id="CHEBI:597326"/>
    </cofactor>
</comment>
<dbReference type="EMBL" id="JASXSV010000017">
    <property type="protein sequence ID" value="MDP0589604.1"/>
    <property type="molecule type" value="Genomic_DNA"/>
</dbReference>
<keyword evidence="6 7" id="KW-0413">Isomerase</keyword>
<evidence type="ECO:0000256" key="1">
    <source>
        <dbReference type="ARBA" id="ARBA00000316"/>
    </source>
</evidence>
<evidence type="ECO:0000259" key="10">
    <source>
        <dbReference type="SMART" id="SM01005"/>
    </source>
</evidence>
<keyword evidence="5 7" id="KW-0663">Pyridoxal phosphate</keyword>
<dbReference type="HAMAP" id="MF_01201">
    <property type="entry name" value="Ala_racemase"/>
    <property type="match status" value="1"/>
</dbReference>
<dbReference type="NCBIfam" id="TIGR00492">
    <property type="entry name" value="alr"/>
    <property type="match status" value="1"/>
</dbReference>
<dbReference type="Pfam" id="PF00842">
    <property type="entry name" value="Ala_racemase_C"/>
    <property type="match status" value="1"/>
</dbReference>
<dbReference type="FunFam" id="2.40.37.10:FF:000002">
    <property type="entry name" value="Alanine racemase"/>
    <property type="match status" value="1"/>
</dbReference>
<evidence type="ECO:0000256" key="7">
    <source>
        <dbReference type="HAMAP-Rule" id="MF_01201"/>
    </source>
</evidence>
<dbReference type="PANTHER" id="PTHR30511:SF0">
    <property type="entry name" value="ALANINE RACEMASE, CATABOLIC-RELATED"/>
    <property type="match status" value="1"/>
</dbReference>
<feature type="binding site" evidence="7 9">
    <location>
        <position position="302"/>
    </location>
    <ligand>
        <name>substrate</name>
    </ligand>
</feature>
<comment type="pathway">
    <text evidence="7">Amino-acid biosynthesis; D-alanine biosynthesis; D-alanine from L-alanine: step 1/1.</text>
</comment>
<keyword evidence="12" id="KW-1185">Reference proteome</keyword>
<dbReference type="SUPFAM" id="SSF50621">
    <property type="entry name" value="Alanine racemase C-terminal domain-like"/>
    <property type="match status" value="1"/>
</dbReference>
<evidence type="ECO:0000256" key="8">
    <source>
        <dbReference type="PIRSR" id="PIRSR600821-50"/>
    </source>
</evidence>
<dbReference type="InterPro" id="IPR029066">
    <property type="entry name" value="PLP-binding_barrel"/>
</dbReference>
<dbReference type="GO" id="GO:0030632">
    <property type="term" value="P:D-alanine biosynthetic process"/>
    <property type="evidence" value="ECO:0007669"/>
    <property type="project" value="UniProtKB-UniRule"/>
</dbReference>
<feature type="active site" description="Proton acceptor; specific for L-alanine" evidence="7">
    <location>
        <position position="254"/>
    </location>
</feature>
<gene>
    <name evidence="11" type="primary">alr</name>
    <name evidence="11" type="ORF">QS748_10605</name>
</gene>
<dbReference type="GO" id="GO:0030170">
    <property type="term" value="F:pyridoxal phosphate binding"/>
    <property type="evidence" value="ECO:0007669"/>
    <property type="project" value="UniProtKB-UniRule"/>
</dbReference>
<accession>A0AA90STK6</accession>
<dbReference type="EC" id="5.1.1.1" evidence="4 7"/>
<dbReference type="SMART" id="SM01005">
    <property type="entry name" value="Ala_racemase_C"/>
    <property type="match status" value="1"/>
</dbReference>
<dbReference type="Pfam" id="PF01168">
    <property type="entry name" value="Ala_racemase_N"/>
    <property type="match status" value="1"/>
</dbReference>
<proteinExistence type="inferred from homology"/>
<dbReference type="GO" id="GO:0008784">
    <property type="term" value="F:alanine racemase activity"/>
    <property type="evidence" value="ECO:0007669"/>
    <property type="project" value="UniProtKB-UniRule"/>
</dbReference>
<evidence type="ECO:0000256" key="5">
    <source>
        <dbReference type="ARBA" id="ARBA00022898"/>
    </source>
</evidence>
<evidence type="ECO:0000256" key="4">
    <source>
        <dbReference type="ARBA" id="ARBA00013089"/>
    </source>
</evidence>
<evidence type="ECO:0000313" key="11">
    <source>
        <dbReference type="EMBL" id="MDP0589604.1"/>
    </source>
</evidence>
<dbReference type="InterPro" id="IPR001608">
    <property type="entry name" value="Ala_racemase_N"/>
</dbReference>